<protein>
    <submittedName>
        <fullName evidence="1">Uncharacterized protein</fullName>
    </submittedName>
</protein>
<reference evidence="2" key="1">
    <citation type="journal article" date="2019" name="Int. J. Syst. Evol. Microbiol.">
        <title>The Global Catalogue of Microorganisms (GCM) 10K type strain sequencing project: providing services to taxonomists for standard genome sequencing and annotation.</title>
        <authorList>
            <consortium name="The Broad Institute Genomics Platform"/>
            <consortium name="The Broad Institute Genome Sequencing Center for Infectious Disease"/>
            <person name="Wu L."/>
            <person name="Ma J."/>
        </authorList>
    </citation>
    <scope>NUCLEOTIDE SEQUENCE [LARGE SCALE GENOMIC DNA]</scope>
    <source>
        <strain evidence="2">NBRC 109341</strain>
    </source>
</reference>
<gene>
    <name evidence="1" type="ORF">GCM10007935_10660</name>
</gene>
<dbReference type="EMBL" id="BSPB01000005">
    <property type="protein sequence ID" value="GLS13636.1"/>
    <property type="molecule type" value="Genomic_DNA"/>
</dbReference>
<dbReference type="RefSeq" id="WP_284306985.1">
    <property type="nucleotide sequence ID" value="NZ_BSPB01000005.1"/>
</dbReference>
<name>A0ABQ6C068_9BURK</name>
<keyword evidence="2" id="KW-1185">Reference proteome</keyword>
<proteinExistence type="predicted"/>
<comment type="caution">
    <text evidence="1">The sequence shown here is derived from an EMBL/GenBank/DDBJ whole genome shotgun (WGS) entry which is preliminary data.</text>
</comment>
<sequence>MAEHTMGRIARFTVYALPELRDQQGQTVAVVGSGGAIDWANARRLEACWNACDGISTENLENNLPIKELALRYNAALKQRGELLRALQLVAAKLGSRPYGTGSYLPKPIRDQVFAAIAMATKQEGVAHG</sequence>
<dbReference type="Proteomes" id="UP001156903">
    <property type="component" value="Unassembled WGS sequence"/>
</dbReference>
<evidence type="ECO:0000313" key="2">
    <source>
        <dbReference type="Proteomes" id="UP001156903"/>
    </source>
</evidence>
<accession>A0ABQ6C068</accession>
<organism evidence="1 2">
    <name type="scientific">Hydrogenophaga electricum</name>
    <dbReference type="NCBI Taxonomy" id="1230953"/>
    <lineage>
        <taxon>Bacteria</taxon>
        <taxon>Pseudomonadati</taxon>
        <taxon>Pseudomonadota</taxon>
        <taxon>Betaproteobacteria</taxon>
        <taxon>Burkholderiales</taxon>
        <taxon>Comamonadaceae</taxon>
        <taxon>Hydrogenophaga</taxon>
    </lineage>
</organism>
<evidence type="ECO:0000313" key="1">
    <source>
        <dbReference type="EMBL" id="GLS13636.1"/>
    </source>
</evidence>